<name>A0ABP0P0D4_9DINO</name>
<dbReference type="Proteomes" id="UP001642484">
    <property type="component" value="Unassembled WGS sequence"/>
</dbReference>
<sequence>MWSFNLRWYFSCWTTELFDLDELYSTCGDTSFNLKNGFFHDHGKEGIAWKLCEDFNLDKAEDPEALQEILKILDGSFQYDANVEMPADFSSYFEHLARKPGQTLLNYVTDHDDRLKQIEKHGVRLPTQIQGWFLLTKAALTREQKQMIVTQAASLERAKIQQAMFAILGQDYKGGGQLLRDRWNRAGSGKGRSYFAGDDSEAFFECDDNAPTYDEEDDAYYMDDEENYDDLWWKSFDADEYLLDLTSSFESEQLTWEPSFDLQLDEKLGDPGSLEDFLMEEHLYQVEEQMPPEDMSPMTTKHWKTLVMHTQAQLKSMNTLVDQAIKQEHQAPPRVLWEVYTGRARLSQMAAAIGMTVKTFSFETFCMEINDLAQVAEMFCIPQLGDRTTLPQSQQNLLMKLTLREIRLFQPLLLSPPRLLNFQNIQQYQNTFYRLKLCLSVQDDHGIMSNQAHMQSLLTKLVKWWLKSTANLPHGWTFNKNNNSLELKQKLADFWEVKGCLIRHHVRPRSKKFLPGDQADLPVPLEKLDDVRVTIFREPGQEPSAITDHFKTENVFKRHSKEAAKGLPSKWVGCTIFQINAVTRKECGMTATLSSSSPTSVKPIRKAAQHMKNHCSTYIAAERRLKEVFEFRSWQEDHESMEYCGVIHNRKDFTWNLSQSHFLHKEESNYEDENVLQDEAADTGPTSWPSSKPLRTSMAMIIYFTQINAVTAGPTGDFTQLKPDGLCLAGDEPTEEWSILTYLFLFILATTDLQARQKVKLRAAQARNERHFNNALDDHAYSSTAASPSWKTIW</sequence>
<dbReference type="EMBL" id="CAXAMN010022384">
    <property type="protein sequence ID" value="CAK9068917.1"/>
    <property type="molecule type" value="Genomic_DNA"/>
</dbReference>
<comment type="caution">
    <text evidence="1">The sequence shown here is derived from an EMBL/GenBank/DDBJ whole genome shotgun (WGS) entry which is preliminary data.</text>
</comment>
<gene>
    <name evidence="1" type="ORF">CCMP2556_LOCUS33876</name>
</gene>
<proteinExistence type="predicted"/>
<keyword evidence="2" id="KW-1185">Reference proteome</keyword>
<reference evidence="1 2" key="1">
    <citation type="submission" date="2024-02" db="EMBL/GenBank/DDBJ databases">
        <authorList>
            <person name="Chen Y."/>
            <person name="Shah S."/>
            <person name="Dougan E. K."/>
            <person name="Thang M."/>
            <person name="Chan C."/>
        </authorList>
    </citation>
    <scope>NUCLEOTIDE SEQUENCE [LARGE SCALE GENOMIC DNA]</scope>
</reference>
<protein>
    <submittedName>
        <fullName evidence="1">Uncharacterized protein</fullName>
    </submittedName>
</protein>
<organism evidence="1 2">
    <name type="scientific">Durusdinium trenchii</name>
    <dbReference type="NCBI Taxonomy" id="1381693"/>
    <lineage>
        <taxon>Eukaryota</taxon>
        <taxon>Sar</taxon>
        <taxon>Alveolata</taxon>
        <taxon>Dinophyceae</taxon>
        <taxon>Suessiales</taxon>
        <taxon>Symbiodiniaceae</taxon>
        <taxon>Durusdinium</taxon>
    </lineage>
</organism>
<accession>A0ABP0P0D4</accession>
<evidence type="ECO:0000313" key="1">
    <source>
        <dbReference type="EMBL" id="CAK9068917.1"/>
    </source>
</evidence>
<evidence type="ECO:0000313" key="2">
    <source>
        <dbReference type="Proteomes" id="UP001642484"/>
    </source>
</evidence>